<reference evidence="1 2" key="1">
    <citation type="submission" date="2014-10" db="EMBL/GenBank/DDBJ databases">
        <title>Draft genome of anammox bacterium scalindua brodae, obtained using differential coverage binning of sequence data from two enrichment reactors.</title>
        <authorList>
            <person name="Speth D.R."/>
            <person name="Russ L."/>
            <person name="Kartal B."/>
            <person name="Op den Camp H.J."/>
            <person name="Dutilh B.E."/>
            <person name="Jetten M.S."/>
        </authorList>
    </citation>
    <scope>NUCLEOTIDE SEQUENCE [LARGE SCALE GENOMIC DNA]</scope>
    <source>
        <strain evidence="1">RU1</strain>
    </source>
</reference>
<name>A0A0B0EJU1_9BACT</name>
<comment type="caution">
    <text evidence="1">The sequence shown here is derived from an EMBL/GenBank/DDBJ whole genome shotgun (WGS) entry which is preliminary data.</text>
</comment>
<protein>
    <submittedName>
        <fullName evidence="1">Uncharacterized protein</fullName>
    </submittedName>
</protein>
<proteinExistence type="predicted"/>
<dbReference type="EMBL" id="JRYO01000225">
    <property type="protein sequence ID" value="KHE90980.1"/>
    <property type="molecule type" value="Genomic_DNA"/>
</dbReference>
<evidence type="ECO:0000313" key="1">
    <source>
        <dbReference type="EMBL" id="KHE90980.1"/>
    </source>
</evidence>
<sequence>MHFGDSFFWGVCSNFFTKYVEKYWPFSSNKNKKLEEFDTQFHIIDKKLKHKITNNVVFLDVDEKEFSKIAHCYMKYEENKRFIITNTKEPSWFYERFRKHVNAAEGDTEAKKLIINFESNIDNMNKTYATADKIANLFYHKYNDIKIFPHLKSFVTSTADKRVRINFFNLKVNNEKNRNDFKERNKKHEVIFFEKFINFNRSVESLFQSINEYQGTDALILNEERVLNHDDLINELHYQKNNFLNNINNGFFYNVVNNYMEFKNNNDSTIYRSTSDIWKDEKMYNLNM</sequence>
<gene>
    <name evidence="1" type="ORF">SCABRO_03282</name>
</gene>
<accession>A0A0B0EJU1</accession>
<dbReference type="AlphaFoldDB" id="A0A0B0EJU1"/>
<evidence type="ECO:0000313" key="2">
    <source>
        <dbReference type="Proteomes" id="UP000030652"/>
    </source>
</evidence>
<dbReference type="Proteomes" id="UP000030652">
    <property type="component" value="Unassembled WGS sequence"/>
</dbReference>
<organism evidence="1 2">
    <name type="scientific">Candidatus Scalindua brodae</name>
    <dbReference type="NCBI Taxonomy" id="237368"/>
    <lineage>
        <taxon>Bacteria</taxon>
        <taxon>Pseudomonadati</taxon>
        <taxon>Planctomycetota</taxon>
        <taxon>Candidatus Brocadiia</taxon>
        <taxon>Candidatus Brocadiales</taxon>
        <taxon>Candidatus Scalinduaceae</taxon>
        <taxon>Candidatus Scalindua</taxon>
    </lineage>
</organism>